<gene>
    <name evidence="3" type="ORF">CTI12_AA185600</name>
    <name evidence="2" type="ORF">CTI12_AA579820</name>
</gene>
<protein>
    <submittedName>
        <fullName evidence="2">Late embryogenesis abundant protein Lea5-D</fullName>
    </submittedName>
</protein>
<reference evidence="2 4" key="1">
    <citation type="journal article" date="2018" name="Mol. Plant">
        <title>The genome of Artemisia annua provides insight into the evolution of Asteraceae family and artemisinin biosynthesis.</title>
        <authorList>
            <person name="Shen Q."/>
            <person name="Zhang L."/>
            <person name="Liao Z."/>
            <person name="Wang S."/>
            <person name="Yan T."/>
            <person name="Shi P."/>
            <person name="Liu M."/>
            <person name="Fu X."/>
            <person name="Pan Q."/>
            <person name="Wang Y."/>
            <person name="Lv Z."/>
            <person name="Lu X."/>
            <person name="Zhang F."/>
            <person name="Jiang W."/>
            <person name="Ma Y."/>
            <person name="Chen M."/>
            <person name="Hao X."/>
            <person name="Li L."/>
            <person name="Tang Y."/>
            <person name="Lv G."/>
            <person name="Zhou Y."/>
            <person name="Sun X."/>
            <person name="Brodelius P.E."/>
            <person name="Rose J.K.C."/>
            <person name="Tang K."/>
        </authorList>
    </citation>
    <scope>NUCLEOTIDE SEQUENCE [LARGE SCALE GENOMIC DNA]</scope>
    <source>
        <strain evidence="4">cv. Huhao1</strain>
        <tissue evidence="2">Leaf</tissue>
    </source>
</reference>
<dbReference type="STRING" id="35608.A0A2U1KPL7"/>
<accession>A0A2U1KPL7</accession>
<feature type="region of interest" description="Disordered" evidence="1">
    <location>
        <begin position="41"/>
        <end position="68"/>
    </location>
</feature>
<dbReference type="InterPro" id="IPR004926">
    <property type="entry name" value="LEA_3a"/>
</dbReference>
<sequence length="87" mass="9500">MARSMISAKIASLVTRRGYASTSQGSVTETVKGSVAAMMKNGGEESKKSTSWVPDPVTGYYRPEGHENQIDPAELRAMLLKPKTRRN</sequence>
<dbReference type="Pfam" id="PF03242">
    <property type="entry name" value="LEA_3a"/>
    <property type="match status" value="1"/>
</dbReference>
<evidence type="ECO:0000256" key="1">
    <source>
        <dbReference type="SAM" id="MobiDB-lite"/>
    </source>
</evidence>
<comment type="caution">
    <text evidence="2">The sequence shown here is derived from an EMBL/GenBank/DDBJ whole genome shotgun (WGS) entry which is preliminary data.</text>
</comment>
<organism evidence="2 4">
    <name type="scientific">Artemisia annua</name>
    <name type="common">Sweet wormwood</name>
    <dbReference type="NCBI Taxonomy" id="35608"/>
    <lineage>
        <taxon>Eukaryota</taxon>
        <taxon>Viridiplantae</taxon>
        <taxon>Streptophyta</taxon>
        <taxon>Embryophyta</taxon>
        <taxon>Tracheophyta</taxon>
        <taxon>Spermatophyta</taxon>
        <taxon>Magnoliopsida</taxon>
        <taxon>eudicotyledons</taxon>
        <taxon>Gunneridae</taxon>
        <taxon>Pentapetalae</taxon>
        <taxon>asterids</taxon>
        <taxon>campanulids</taxon>
        <taxon>Asterales</taxon>
        <taxon>Asteraceae</taxon>
        <taxon>Asteroideae</taxon>
        <taxon>Anthemideae</taxon>
        <taxon>Artemisiinae</taxon>
        <taxon>Artemisia</taxon>
    </lineage>
</organism>
<evidence type="ECO:0000313" key="3">
    <source>
        <dbReference type="EMBL" id="PWA55391.1"/>
    </source>
</evidence>
<evidence type="ECO:0000313" key="4">
    <source>
        <dbReference type="Proteomes" id="UP000245207"/>
    </source>
</evidence>
<dbReference type="PANTHER" id="PTHR33509:SF5">
    <property type="entry name" value="PROTEIN SENESCENCE-ASSOCIATED GENE 21, MITOCHONDRIAL"/>
    <property type="match status" value="1"/>
</dbReference>
<dbReference type="AlphaFoldDB" id="A0A2U1KPL7"/>
<dbReference type="OrthoDB" id="1693956at2759"/>
<dbReference type="EMBL" id="PKPP01015425">
    <property type="protein sequence ID" value="PWA38648.1"/>
    <property type="molecule type" value="Genomic_DNA"/>
</dbReference>
<dbReference type="GO" id="GO:0005739">
    <property type="term" value="C:mitochondrion"/>
    <property type="evidence" value="ECO:0007669"/>
    <property type="project" value="TreeGrafter"/>
</dbReference>
<dbReference type="PANTHER" id="PTHR33509">
    <property type="entry name" value="LATE EMBRYOGENIS ABUNDANT PROTEIN 2-RELATED"/>
    <property type="match status" value="1"/>
</dbReference>
<dbReference type="GO" id="GO:0006950">
    <property type="term" value="P:response to stress"/>
    <property type="evidence" value="ECO:0007669"/>
    <property type="project" value="TreeGrafter"/>
</dbReference>
<dbReference type="Proteomes" id="UP000245207">
    <property type="component" value="Unassembled WGS sequence"/>
</dbReference>
<evidence type="ECO:0000313" key="2">
    <source>
        <dbReference type="EMBL" id="PWA38648.1"/>
    </source>
</evidence>
<proteinExistence type="predicted"/>
<keyword evidence="4" id="KW-1185">Reference proteome</keyword>
<dbReference type="EMBL" id="PKPP01006770">
    <property type="protein sequence ID" value="PWA55391.1"/>
    <property type="molecule type" value="Genomic_DNA"/>
</dbReference>
<name>A0A2U1KPL7_ARTAN</name>